<dbReference type="AlphaFoldDB" id="A0A8J4WLH9"/>
<sequence>MDPFVDIFIQIDSDNSNTITTSDLEHYASKHNLDMGMVSKWTALFDPQNTGEITLAMFCDVLGLQPAEVISKREILIQRAAQHLGDDIHVIFANMSMADQVLISDETRKRVNQLTSDSNTQEMAEDLKRFLDGKLGPSWQIVIVDGGYWITYTYLPGTSFQFQLGERAYLFWKIAE</sequence>
<gene>
    <name evidence="2" type="ORF">PHET_01046</name>
</gene>
<dbReference type="SUPFAM" id="SSF47473">
    <property type="entry name" value="EF-hand"/>
    <property type="match status" value="1"/>
</dbReference>
<dbReference type="Proteomes" id="UP000748531">
    <property type="component" value="Unassembled WGS sequence"/>
</dbReference>
<dbReference type="InterPro" id="IPR037177">
    <property type="entry name" value="DLC_sf"/>
</dbReference>
<dbReference type="InterPro" id="IPR018247">
    <property type="entry name" value="EF_Hand_1_Ca_BS"/>
</dbReference>
<keyword evidence="1" id="KW-0106">Calcium</keyword>
<dbReference type="EMBL" id="LUCH01000359">
    <property type="protein sequence ID" value="KAF5405354.1"/>
    <property type="molecule type" value="Genomic_DNA"/>
</dbReference>
<dbReference type="SUPFAM" id="SSF54648">
    <property type="entry name" value="DLC"/>
    <property type="match status" value="1"/>
</dbReference>
<evidence type="ECO:0008006" key="4">
    <source>
        <dbReference type="Google" id="ProtNLM"/>
    </source>
</evidence>
<comment type="caution">
    <text evidence="2">The sequence shown here is derived from an EMBL/GenBank/DDBJ whole genome shotgun (WGS) entry which is preliminary data.</text>
</comment>
<name>A0A8J4WLH9_9TREM</name>
<dbReference type="GO" id="GO:0007017">
    <property type="term" value="P:microtubule-based process"/>
    <property type="evidence" value="ECO:0007669"/>
    <property type="project" value="InterPro"/>
</dbReference>
<dbReference type="GO" id="GO:0030286">
    <property type="term" value="C:dynein complex"/>
    <property type="evidence" value="ECO:0007669"/>
    <property type="project" value="InterPro"/>
</dbReference>
<evidence type="ECO:0000313" key="3">
    <source>
        <dbReference type="Proteomes" id="UP000748531"/>
    </source>
</evidence>
<dbReference type="OrthoDB" id="6275914at2759"/>
<dbReference type="Pfam" id="PF01221">
    <property type="entry name" value="Dynein_light"/>
    <property type="match status" value="1"/>
</dbReference>
<dbReference type="PROSITE" id="PS00018">
    <property type="entry name" value="EF_HAND_1"/>
    <property type="match status" value="1"/>
</dbReference>
<dbReference type="CDD" id="cd21454">
    <property type="entry name" value="DLC-like_TAL"/>
    <property type="match status" value="1"/>
</dbReference>
<dbReference type="Gene3D" id="3.30.740.10">
    <property type="entry name" value="Protein Inhibitor Of Neuronal Nitric Oxide Synthase"/>
    <property type="match status" value="1"/>
</dbReference>
<evidence type="ECO:0000313" key="2">
    <source>
        <dbReference type="EMBL" id="KAF5405354.1"/>
    </source>
</evidence>
<accession>A0A8J4WLH9</accession>
<reference evidence="2" key="1">
    <citation type="submission" date="2019-05" db="EMBL/GenBank/DDBJ databases">
        <title>Annotation for the trematode Paragonimus heterotremus.</title>
        <authorList>
            <person name="Choi Y.-J."/>
        </authorList>
    </citation>
    <scope>NUCLEOTIDE SEQUENCE</scope>
    <source>
        <strain evidence="2">LC</strain>
    </source>
</reference>
<evidence type="ECO:0000256" key="1">
    <source>
        <dbReference type="ARBA" id="ARBA00022837"/>
    </source>
</evidence>
<keyword evidence="3" id="KW-1185">Reference proteome</keyword>
<dbReference type="SMART" id="SM01375">
    <property type="entry name" value="Dynein_light"/>
    <property type="match status" value="1"/>
</dbReference>
<protein>
    <recommendedName>
        <fullName evidence="4">Tegument antigen</fullName>
    </recommendedName>
</protein>
<proteinExistence type="predicted"/>
<dbReference type="InterPro" id="IPR011992">
    <property type="entry name" value="EF-hand-dom_pair"/>
</dbReference>
<dbReference type="Gene3D" id="1.10.238.10">
    <property type="entry name" value="EF-hand"/>
    <property type="match status" value="1"/>
</dbReference>
<dbReference type="InterPro" id="IPR001372">
    <property type="entry name" value="Dynein_light_chain_typ-1/2"/>
</dbReference>
<organism evidence="2 3">
    <name type="scientific">Paragonimus heterotremus</name>
    <dbReference type="NCBI Taxonomy" id="100268"/>
    <lineage>
        <taxon>Eukaryota</taxon>
        <taxon>Metazoa</taxon>
        <taxon>Spiralia</taxon>
        <taxon>Lophotrochozoa</taxon>
        <taxon>Platyhelminthes</taxon>
        <taxon>Trematoda</taxon>
        <taxon>Digenea</taxon>
        <taxon>Plagiorchiida</taxon>
        <taxon>Troglotremata</taxon>
        <taxon>Troglotrematidae</taxon>
        <taxon>Paragonimus</taxon>
    </lineage>
</organism>